<comment type="similarity">
    <text evidence="1">Belongs to the type-B carboxylesterase/lipase family.</text>
</comment>
<keyword evidence="3" id="KW-0378">Hydrolase</keyword>
<dbReference type="Pfam" id="PF00135">
    <property type="entry name" value="COesterase"/>
    <property type="match status" value="1"/>
</dbReference>
<evidence type="ECO:0000256" key="1">
    <source>
        <dbReference type="ARBA" id="ARBA00005964"/>
    </source>
</evidence>
<dbReference type="OrthoDB" id="19653at2759"/>
<evidence type="ECO:0000256" key="5">
    <source>
        <dbReference type="ARBA" id="ARBA00039155"/>
    </source>
</evidence>
<dbReference type="EMBL" id="JADBJN010000002">
    <property type="protein sequence ID" value="KAG5677769.1"/>
    <property type="molecule type" value="Genomic_DNA"/>
</dbReference>
<accession>A0A9J6C6Q3</accession>
<dbReference type="InterPro" id="IPR002018">
    <property type="entry name" value="CarbesteraseB"/>
</dbReference>
<keyword evidence="8" id="KW-1185">Reference proteome</keyword>
<feature type="domain" description="Carboxylesterase type B" evidence="6">
    <location>
        <begin position="26"/>
        <end position="548"/>
    </location>
</feature>
<dbReference type="Gene3D" id="3.40.50.1820">
    <property type="entry name" value="alpha/beta hydrolase"/>
    <property type="match status" value="1"/>
</dbReference>
<keyword evidence="2" id="KW-0719">Serine esterase</keyword>
<name>A0A9J6C6Q3_POLVA</name>
<evidence type="ECO:0000259" key="6">
    <source>
        <dbReference type="Pfam" id="PF00135"/>
    </source>
</evidence>
<keyword evidence="4" id="KW-0325">Glycoprotein</keyword>
<organism evidence="7 8">
    <name type="scientific">Polypedilum vanderplanki</name>
    <name type="common">Sleeping chironomid midge</name>
    <dbReference type="NCBI Taxonomy" id="319348"/>
    <lineage>
        <taxon>Eukaryota</taxon>
        <taxon>Metazoa</taxon>
        <taxon>Ecdysozoa</taxon>
        <taxon>Arthropoda</taxon>
        <taxon>Hexapoda</taxon>
        <taxon>Insecta</taxon>
        <taxon>Pterygota</taxon>
        <taxon>Neoptera</taxon>
        <taxon>Endopterygota</taxon>
        <taxon>Diptera</taxon>
        <taxon>Nematocera</taxon>
        <taxon>Chironomoidea</taxon>
        <taxon>Chironomidae</taxon>
        <taxon>Chironominae</taxon>
        <taxon>Polypedilum</taxon>
        <taxon>Polypedilum</taxon>
    </lineage>
</organism>
<evidence type="ECO:0000256" key="2">
    <source>
        <dbReference type="ARBA" id="ARBA00022487"/>
    </source>
</evidence>
<dbReference type="PANTHER" id="PTHR43142">
    <property type="entry name" value="CARBOXYLIC ESTER HYDROLASE"/>
    <property type="match status" value="1"/>
</dbReference>
<reference evidence="7" key="1">
    <citation type="submission" date="2021-03" db="EMBL/GenBank/DDBJ databases">
        <title>Chromosome level genome of the anhydrobiotic midge Polypedilum vanderplanki.</title>
        <authorList>
            <person name="Yoshida Y."/>
            <person name="Kikawada T."/>
            <person name="Gusev O."/>
        </authorList>
    </citation>
    <scope>NUCLEOTIDE SEQUENCE</scope>
    <source>
        <strain evidence="7">NIAS01</strain>
        <tissue evidence="7">Whole body or cell culture</tissue>
    </source>
</reference>
<dbReference type="GO" id="GO:0106435">
    <property type="term" value="F:carboxylesterase activity"/>
    <property type="evidence" value="ECO:0007669"/>
    <property type="project" value="UniProtKB-EC"/>
</dbReference>
<dbReference type="AlphaFoldDB" id="A0A9J6C6Q3"/>
<dbReference type="EC" id="3.1.1.1" evidence="5"/>
<sequence length="565" mass="65197">MLQQIISSKVKRSIKDALLFTYPKVKVKVNQGIVKGCVEKLPNGRDYFRFSGIPYAQSPIGQLRFKSPQKLLKFDTEELDCTRERSKCFHRSTVLKKFIGSEDCLNLNVYVPADSNDKKYSVMVFIHGGGFIFDSNSVDFYSPEYLLMEDVIVVTINYRLHALGFLSLPSMGISGNAGLKDQQMALEWVYENIEHFNGDAQNICLFGESAGGSSVYLQTLSQKSRKFIKSAICQSGTAVDTWLMQRNGLEKTKRMAKLVGAKGESDEEIYAALMKATPEELFRNLLKILDPDEFRRNLPFAMKPTIEEESDDAFMTQSPLDLIKSQAGQINIPMIMGKTSGDGMTMTSFFMKSLKNFNDDRVRMIPQNIKVDLMSEEVKILAEKISEFYFGKDGLTNEKIPQFIKLMTDIYFNVPQTMHARLNQIYHPNITQYLYEFDFDGKLNFLKKALKMTKFKETCHFDELGYLFRHQIIDVNVSKDSREYKMRERMCKLWTNFAKYGNPTPSHNNPLPSNWDPLKPTDKDLNYMILSENPRMEVNLHSERIELWKTIYEKYNSSFFDPKVL</sequence>
<evidence type="ECO:0000256" key="4">
    <source>
        <dbReference type="ARBA" id="ARBA00023180"/>
    </source>
</evidence>
<evidence type="ECO:0000313" key="8">
    <source>
        <dbReference type="Proteomes" id="UP001107558"/>
    </source>
</evidence>
<gene>
    <name evidence="7" type="ORF">PVAND_007500</name>
</gene>
<dbReference type="SUPFAM" id="SSF53474">
    <property type="entry name" value="alpha/beta-Hydrolases"/>
    <property type="match status" value="1"/>
</dbReference>
<proteinExistence type="inferred from homology"/>
<dbReference type="InterPro" id="IPR029058">
    <property type="entry name" value="AB_hydrolase_fold"/>
</dbReference>
<comment type="caution">
    <text evidence="7">The sequence shown here is derived from an EMBL/GenBank/DDBJ whole genome shotgun (WGS) entry which is preliminary data.</text>
</comment>
<protein>
    <recommendedName>
        <fullName evidence="5">carboxylesterase</fullName>
        <ecNumber evidence="5">3.1.1.1</ecNumber>
    </recommendedName>
</protein>
<dbReference type="Proteomes" id="UP001107558">
    <property type="component" value="Chromosome 2"/>
</dbReference>
<evidence type="ECO:0000313" key="7">
    <source>
        <dbReference type="EMBL" id="KAG5677769.1"/>
    </source>
</evidence>
<evidence type="ECO:0000256" key="3">
    <source>
        <dbReference type="ARBA" id="ARBA00022801"/>
    </source>
</evidence>
<dbReference type="PANTHER" id="PTHR43142:SF1">
    <property type="entry name" value="CARBOXYLIC ESTER HYDROLASE"/>
    <property type="match status" value="1"/>
</dbReference>